<dbReference type="GO" id="GO:0010468">
    <property type="term" value="P:regulation of gene expression"/>
    <property type="evidence" value="ECO:0007669"/>
    <property type="project" value="UniProtKB-ARBA"/>
</dbReference>
<dbReference type="SUPFAM" id="SSF54791">
    <property type="entry name" value="Eukaryotic type KH-domain (KH-domain type I)"/>
    <property type="match status" value="1"/>
</dbReference>
<evidence type="ECO:0000313" key="5">
    <source>
        <dbReference type="Proteomes" id="UP001142055"/>
    </source>
</evidence>
<keyword evidence="1" id="KW-0694">RNA-binding</keyword>
<gene>
    <name evidence="4" type="ORF">RDWZM_007903</name>
</gene>
<feature type="region of interest" description="Disordered" evidence="2">
    <location>
        <begin position="31"/>
        <end position="98"/>
    </location>
</feature>
<dbReference type="InterPro" id="IPR036612">
    <property type="entry name" value="KH_dom_type_1_sf"/>
</dbReference>
<protein>
    <recommendedName>
        <fullName evidence="3">K Homology domain-containing protein</fullName>
    </recommendedName>
</protein>
<keyword evidence="5" id="KW-1185">Reference proteome</keyword>
<sequence>MGEDKSRLFKQVDNSQLDELIGKMWRRASIDANSSDSVCSPPSTYDRSVNTVLSNDTPNTNQDSLIYENDYDHPNQQQDHDLEHDHSQHGSNRSISSPESISDLTVINLSDISALTRSTPNNLCTIQLDMTYEDRVFFGVHNFYQLKKSLIETQCNVDFSAVGNKVSIIGQISNVQKMCEMFISNSTLSLQIEFRVYDEKYLELLRNSFSIFHQQCELNHKVYVAYRRNGKPNQLTFNFISFRNNSMGLIRAMIHLKNELEQSQIGEFTSNLSSSFQIPSNRRDLTGRSNMFIEQIQKQTKTKIELIRYEDCPQYPFENVTINGTNLLSVIEARYELMSRFTFELKFQVFVNDTRMLVEYIAKLSNELKSIFISIEPCPIGPNMKIISITGFEKNIRKLFTLREQLLDEVYNCNNCSMMRSFLT</sequence>
<evidence type="ECO:0000256" key="2">
    <source>
        <dbReference type="SAM" id="MobiDB-lite"/>
    </source>
</evidence>
<dbReference type="EMBL" id="JAPWDV010000003">
    <property type="protein sequence ID" value="KAJ6216746.1"/>
    <property type="molecule type" value="Genomic_DNA"/>
</dbReference>
<feature type="domain" description="K Homology" evidence="3">
    <location>
        <begin position="275"/>
        <end position="338"/>
    </location>
</feature>
<comment type="caution">
    <text evidence="4">The sequence shown here is derived from an EMBL/GenBank/DDBJ whole genome shotgun (WGS) entry which is preliminary data.</text>
</comment>
<proteinExistence type="predicted"/>
<feature type="compositionally biased region" description="Polar residues" evidence="2">
    <location>
        <begin position="31"/>
        <end position="64"/>
    </location>
</feature>
<evidence type="ECO:0000259" key="3">
    <source>
        <dbReference type="Pfam" id="PF00013"/>
    </source>
</evidence>
<organism evidence="4 5">
    <name type="scientific">Blomia tropicalis</name>
    <name type="common">Mite</name>
    <dbReference type="NCBI Taxonomy" id="40697"/>
    <lineage>
        <taxon>Eukaryota</taxon>
        <taxon>Metazoa</taxon>
        <taxon>Ecdysozoa</taxon>
        <taxon>Arthropoda</taxon>
        <taxon>Chelicerata</taxon>
        <taxon>Arachnida</taxon>
        <taxon>Acari</taxon>
        <taxon>Acariformes</taxon>
        <taxon>Sarcoptiformes</taxon>
        <taxon>Astigmata</taxon>
        <taxon>Glycyphagoidea</taxon>
        <taxon>Echimyopodidae</taxon>
        <taxon>Blomia</taxon>
    </lineage>
</organism>
<accession>A0A9Q0RKW7</accession>
<dbReference type="Proteomes" id="UP001142055">
    <property type="component" value="Chromosome 3"/>
</dbReference>
<dbReference type="Pfam" id="PF00013">
    <property type="entry name" value="KH_1"/>
    <property type="match status" value="1"/>
</dbReference>
<evidence type="ECO:0000313" key="4">
    <source>
        <dbReference type="EMBL" id="KAJ6216746.1"/>
    </source>
</evidence>
<dbReference type="AlphaFoldDB" id="A0A9Q0RKW7"/>
<feature type="compositionally biased region" description="Basic and acidic residues" evidence="2">
    <location>
        <begin position="70"/>
        <end position="88"/>
    </location>
</feature>
<evidence type="ECO:0000256" key="1">
    <source>
        <dbReference type="PROSITE-ProRule" id="PRU00117"/>
    </source>
</evidence>
<reference evidence="4" key="1">
    <citation type="submission" date="2022-12" db="EMBL/GenBank/DDBJ databases">
        <title>Genome assemblies of Blomia tropicalis.</title>
        <authorList>
            <person name="Cui Y."/>
        </authorList>
    </citation>
    <scope>NUCLEOTIDE SEQUENCE</scope>
    <source>
        <tissue evidence="4">Adult mites</tissue>
    </source>
</reference>
<dbReference type="GO" id="GO:0003723">
    <property type="term" value="F:RNA binding"/>
    <property type="evidence" value="ECO:0007669"/>
    <property type="project" value="UniProtKB-UniRule"/>
</dbReference>
<dbReference type="InterPro" id="IPR004088">
    <property type="entry name" value="KH_dom_type_1"/>
</dbReference>
<name>A0A9Q0RKW7_BLOTA</name>
<dbReference type="PROSITE" id="PS50084">
    <property type="entry name" value="KH_TYPE_1"/>
    <property type="match status" value="1"/>
</dbReference>
<dbReference type="OMA" id="CNVDFSA"/>